<dbReference type="GO" id="GO:0008803">
    <property type="term" value="F:bis(5'-nucleosyl)-tetraphosphatase (symmetrical) activity"/>
    <property type="evidence" value="ECO:0007669"/>
    <property type="project" value="UniProtKB-UniRule"/>
</dbReference>
<dbReference type="EC" id="3.6.1.41" evidence="5"/>
<dbReference type="InterPro" id="IPR004617">
    <property type="entry name" value="ApaH"/>
</dbReference>
<comment type="caution">
    <text evidence="7">The sequence shown here is derived from an EMBL/GenBank/DDBJ whole genome shotgun (WGS) entry which is preliminary data.</text>
</comment>
<dbReference type="EMBL" id="NFZW01000001">
    <property type="protein sequence ID" value="RFA39455.1"/>
    <property type="molecule type" value="Genomic_DNA"/>
</dbReference>
<evidence type="ECO:0000256" key="3">
    <source>
        <dbReference type="ARBA" id="ARBA00022801"/>
    </source>
</evidence>
<dbReference type="InterPro" id="IPR004843">
    <property type="entry name" value="Calcineurin-like_PHP"/>
</dbReference>
<organism evidence="7 8">
    <name type="scientific">Alkalilimnicola ehrlichii</name>
    <dbReference type="NCBI Taxonomy" id="351052"/>
    <lineage>
        <taxon>Bacteria</taxon>
        <taxon>Pseudomonadati</taxon>
        <taxon>Pseudomonadota</taxon>
        <taxon>Gammaproteobacteria</taxon>
        <taxon>Chromatiales</taxon>
        <taxon>Ectothiorhodospiraceae</taxon>
        <taxon>Alkalilimnicola</taxon>
    </lineage>
</organism>
<dbReference type="AlphaFoldDB" id="A0A3E0X446"/>
<comment type="similarity">
    <text evidence="2 5">Belongs to the Ap4A hydrolase family.</text>
</comment>
<dbReference type="Gene3D" id="3.60.21.10">
    <property type="match status" value="1"/>
</dbReference>
<dbReference type="PIRSF" id="PIRSF000903">
    <property type="entry name" value="B5n-ttraPtase_sm"/>
    <property type="match status" value="1"/>
</dbReference>
<dbReference type="NCBIfam" id="TIGR00668">
    <property type="entry name" value="apaH"/>
    <property type="match status" value="1"/>
</dbReference>
<evidence type="ECO:0000256" key="4">
    <source>
        <dbReference type="ARBA" id="ARBA00049417"/>
    </source>
</evidence>
<dbReference type="RefSeq" id="WP_116300587.1">
    <property type="nucleotide sequence ID" value="NZ_NFZV01000001.1"/>
</dbReference>
<evidence type="ECO:0000256" key="5">
    <source>
        <dbReference type="HAMAP-Rule" id="MF_00199"/>
    </source>
</evidence>
<gene>
    <name evidence="5" type="primary">apaH</name>
    <name evidence="7" type="ORF">CAL65_01305</name>
</gene>
<proteinExistence type="inferred from homology"/>
<evidence type="ECO:0000313" key="7">
    <source>
        <dbReference type="EMBL" id="RFA39455.1"/>
    </source>
</evidence>
<accession>A0A3E0X446</accession>
<dbReference type="NCBIfam" id="NF001204">
    <property type="entry name" value="PRK00166.1"/>
    <property type="match status" value="1"/>
</dbReference>
<protein>
    <recommendedName>
        <fullName evidence="5">Bis(5'-nucleosyl)-tetraphosphatase, symmetrical</fullName>
        <ecNumber evidence="5">3.6.1.41</ecNumber>
    </recommendedName>
    <alternativeName>
        <fullName evidence="5">Ap4A hydrolase</fullName>
    </alternativeName>
    <alternativeName>
        <fullName evidence="5">Diadenosine 5',5'''-P1,P4-tetraphosphate pyrophosphohydrolase</fullName>
    </alternativeName>
    <alternativeName>
        <fullName evidence="5">Diadenosine tetraphosphatase</fullName>
    </alternativeName>
</protein>
<evidence type="ECO:0000256" key="1">
    <source>
        <dbReference type="ARBA" id="ARBA00003413"/>
    </source>
</evidence>
<dbReference type="Pfam" id="PF00149">
    <property type="entry name" value="Metallophos"/>
    <property type="match status" value="1"/>
</dbReference>
<dbReference type="SUPFAM" id="SSF56300">
    <property type="entry name" value="Metallo-dependent phosphatases"/>
    <property type="match status" value="1"/>
</dbReference>
<dbReference type="InterPro" id="IPR029052">
    <property type="entry name" value="Metallo-depent_PP-like"/>
</dbReference>
<sequence length="282" mass="31869">MAVYAIGDIQGCLEPLERLLERLRFDPAQDHLWLTGDLVNRGPSSLEVLRLARSLGDRAITVLGNHDIHLLAVAAGQSKLKRNDSLQQILDAPDANELMDWLRTRPLLHHDPDLKAAMVHAGLFPHWSLEEGRRYAAEAEEALRGERFPEFMAHLYGDEPAQWDPALHGWDRLRFIINTFTRMRYCAPNGRLLMDFKGAPADRPKGYLPWYKVPGRKHTAGDRIVFGHWSTLGFRQEDGVISLDTGCLWGGQLTAARLDGPFERISLECPVAMKVGSDPHHY</sequence>
<evidence type="ECO:0000256" key="2">
    <source>
        <dbReference type="ARBA" id="ARBA00005419"/>
    </source>
</evidence>
<keyword evidence="3 5" id="KW-0378">Hydrolase</keyword>
<reference evidence="8" key="1">
    <citation type="submission" date="2017-05" db="EMBL/GenBank/DDBJ databases">
        <authorList>
            <person name="Sharma S."/>
            <person name="Sidhu C."/>
            <person name="Pinnaka A.K."/>
        </authorList>
    </citation>
    <scope>NUCLEOTIDE SEQUENCE [LARGE SCALE GENOMIC DNA]</scope>
    <source>
        <strain evidence="8">AK93</strain>
    </source>
</reference>
<keyword evidence="8" id="KW-1185">Reference proteome</keyword>
<evidence type="ECO:0000259" key="6">
    <source>
        <dbReference type="Pfam" id="PF00149"/>
    </source>
</evidence>
<dbReference type="OrthoDB" id="9807890at2"/>
<comment type="function">
    <text evidence="1 5">Hydrolyzes diadenosine 5',5'''-P1,P4-tetraphosphate to yield ADP.</text>
</comment>
<dbReference type="HAMAP" id="MF_00199">
    <property type="entry name" value="ApaH"/>
    <property type="match status" value="1"/>
</dbReference>
<evidence type="ECO:0000313" key="8">
    <source>
        <dbReference type="Proteomes" id="UP000256763"/>
    </source>
</evidence>
<dbReference type="CDD" id="cd07422">
    <property type="entry name" value="MPP_ApaH"/>
    <property type="match status" value="1"/>
</dbReference>
<comment type="catalytic activity">
    <reaction evidence="4 5">
        <text>P(1),P(4)-bis(5'-adenosyl) tetraphosphate + H2O = 2 ADP + 2 H(+)</text>
        <dbReference type="Rhea" id="RHEA:24252"/>
        <dbReference type="ChEBI" id="CHEBI:15377"/>
        <dbReference type="ChEBI" id="CHEBI:15378"/>
        <dbReference type="ChEBI" id="CHEBI:58141"/>
        <dbReference type="ChEBI" id="CHEBI:456216"/>
        <dbReference type="EC" id="3.6.1.41"/>
    </reaction>
</comment>
<dbReference type="Proteomes" id="UP000256763">
    <property type="component" value="Unassembled WGS sequence"/>
</dbReference>
<name>A0A3E0X446_9GAMM</name>
<dbReference type="PANTHER" id="PTHR40942:SF4">
    <property type="entry name" value="CYTOCHROME C5"/>
    <property type="match status" value="1"/>
</dbReference>
<dbReference type="PANTHER" id="PTHR40942">
    <property type="match status" value="1"/>
</dbReference>
<feature type="domain" description="Calcineurin-like phosphoesterase" evidence="6">
    <location>
        <begin position="1"/>
        <end position="139"/>
    </location>
</feature>